<evidence type="ECO:0000313" key="2">
    <source>
        <dbReference type="EMBL" id="PVI06133.1"/>
    </source>
</evidence>
<evidence type="ECO:0000256" key="1">
    <source>
        <dbReference type="SAM" id="MobiDB-lite"/>
    </source>
</evidence>
<gene>
    <name evidence="2" type="ORF">DM02DRAFT_650042</name>
</gene>
<evidence type="ECO:0008006" key="4">
    <source>
        <dbReference type="Google" id="ProtNLM"/>
    </source>
</evidence>
<evidence type="ECO:0000313" key="3">
    <source>
        <dbReference type="Proteomes" id="UP000244855"/>
    </source>
</evidence>
<organism evidence="2 3">
    <name type="scientific">Periconia macrospinosa</name>
    <dbReference type="NCBI Taxonomy" id="97972"/>
    <lineage>
        <taxon>Eukaryota</taxon>
        <taxon>Fungi</taxon>
        <taxon>Dikarya</taxon>
        <taxon>Ascomycota</taxon>
        <taxon>Pezizomycotina</taxon>
        <taxon>Dothideomycetes</taxon>
        <taxon>Pleosporomycetidae</taxon>
        <taxon>Pleosporales</taxon>
        <taxon>Massarineae</taxon>
        <taxon>Periconiaceae</taxon>
        <taxon>Periconia</taxon>
    </lineage>
</organism>
<reference evidence="2 3" key="1">
    <citation type="journal article" date="2018" name="Sci. Rep.">
        <title>Comparative genomics provides insights into the lifestyle and reveals functional heterogeneity of dark septate endophytic fungi.</title>
        <authorList>
            <person name="Knapp D.G."/>
            <person name="Nemeth J.B."/>
            <person name="Barry K."/>
            <person name="Hainaut M."/>
            <person name="Henrissat B."/>
            <person name="Johnson J."/>
            <person name="Kuo A."/>
            <person name="Lim J.H.P."/>
            <person name="Lipzen A."/>
            <person name="Nolan M."/>
            <person name="Ohm R.A."/>
            <person name="Tamas L."/>
            <person name="Grigoriev I.V."/>
            <person name="Spatafora J.W."/>
            <person name="Nagy L.G."/>
            <person name="Kovacs G.M."/>
        </authorList>
    </citation>
    <scope>NUCLEOTIDE SEQUENCE [LARGE SCALE GENOMIC DNA]</scope>
    <source>
        <strain evidence="2 3">DSE2036</strain>
    </source>
</reference>
<feature type="compositionally biased region" description="Polar residues" evidence="1">
    <location>
        <begin position="114"/>
        <end position="123"/>
    </location>
</feature>
<dbReference type="EMBL" id="KZ805310">
    <property type="protein sequence ID" value="PVI06133.1"/>
    <property type="molecule type" value="Genomic_DNA"/>
</dbReference>
<protein>
    <recommendedName>
        <fullName evidence="4">Protein HRI1</fullName>
    </recommendedName>
</protein>
<dbReference type="CDD" id="cd11693">
    <property type="entry name" value="HRI1_C_like"/>
    <property type="match status" value="1"/>
</dbReference>
<feature type="region of interest" description="Disordered" evidence="1">
    <location>
        <begin position="114"/>
        <end position="136"/>
    </location>
</feature>
<dbReference type="AlphaFoldDB" id="A0A2V1E6F0"/>
<name>A0A2V1E6F0_9PLEO</name>
<accession>A0A2V1E6F0</accession>
<sequence length="312" mass="34169">MTSAAAIVNDATSQPDPREASISVRNYIYLLPHPIPVGVPVPYTLGLPDNNPLNLADHAFEPTNTLVLTSIKKTFVDIRIFRPIQPSDPEFPNTGGPLSRLDWAFSGTSSSVPIADPYSTSTGGSHGPDTNARTWSGPVKRASWTHWVDSRHPVGTPEAQIPVDTGLMFPINAMQVLEHGAAPNPQTGVMQSHEEMWTDCVIQACAPQTTVFSIVLRIDVPEYKVRGVVVRLGQFCQGIVMQGGAVTVERWEFLAGEWKRTVRIGEGFLPCALAFKEEACDLGGTVVYGQHEWKVEEKVEWSDVTQHVEEDG</sequence>
<dbReference type="Gene3D" id="2.40.128.320">
    <property type="entry name" value="Protein HRI1, N-terminal domain"/>
    <property type="match status" value="1"/>
</dbReference>
<proteinExistence type="predicted"/>
<dbReference type="Gene3D" id="2.40.128.310">
    <property type="entry name" value="Protein HRI1, C-terminal domain"/>
    <property type="match status" value="1"/>
</dbReference>
<keyword evidence="3" id="KW-1185">Reference proteome</keyword>
<dbReference type="STRING" id="97972.A0A2V1E6F0"/>
<dbReference type="OrthoDB" id="4045395at2759"/>
<dbReference type="InterPro" id="IPR043047">
    <property type="entry name" value="Hri1_N_sf"/>
</dbReference>
<dbReference type="Proteomes" id="UP000244855">
    <property type="component" value="Unassembled WGS sequence"/>
</dbReference>
<dbReference type="Pfam" id="PF16815">
    <property type="entry name" value="HRI1"/>
    <property type="match status" value="1"/>
</dbReference>
<dbReference type="InterPro" id="IPR031818">
    <property type="entry name" value="Hri1"/>
</dbReference>